<reference evidence="2" key="1">
    <citation type="submission" date="2024-06" db="EMBL/GenBank/DDBJ databases">
        <title>Multi-omics analyses provide insights into the biosynthesis of the anticancer antibiotic pleurotin in Hohenbuehelia grisea.</title>
        <authorList>
            <person name="Weaver J.A."/>
            <person name="Alberti F."/>
        </authorList>
    </citation>
    <scope>NUCLEOTIDE SEQUENCE [LARGE SCALE GENOMIC DNA]</scope>
    <source>
        <strain evidence="2">T-177</strain>
    </source>
</reference>
<proteinExistence type="predicted"/>
<evidence type="ECO:0000313" key="1">
    <source>
        <dbReference type="EMBL" id="KAL0954207.1"/>
    </source>
</evidence>
<accession>A0ABR3JEX1</accession>
<gene>
    <name evidence="1" type="ORF">HGRIS_005335</name>
</gene>
<keyword evidence="2" id="KW-1185">Reference proteome</keyword>
<name>A0ABR3JEX1_9AGAR</name>
<dbReference type="EMBL" id="JASNQZ010000008">
    <property type="protein sequence ID" value="KAL0954207.1"/>
    <property type="molecule type" value="Genomic_DNA"/>
</dbReference>
<comment type="caution">
    <text evidence="1">The sequence shown here is derived from an EMBL/GenBank/DDBJ whole genome shotgun (WGS) entry which is preliminary data.</text>
</comment>
<evidence type="ECO:0000313" key="2">
    <source>
        <dbReference type="Proteomes" id="UP001556367"/>
    </source>
</evidence>
<protein>
    <submittedName>
        <fullName evidence="1">Uncharacterized protein</fullName>
    </submittedName>
</protein>
<sequence>MLAYHAIAEDAYSDAHFHTLRASKGAYTLGILWLDSSSYRTEVFTACFDNPQYKLTRREIIDGVWTVVILGCLMNAVVDDLADLLDTRIVDTSWPSTDNITSAGRYTILDYVQGIEPPAECRPHLRAPSAMRIKSAAILRQSVRVYRDLRDGQNLEEAHRMRRVTIWLIRGFRREWDSVLNQDEISDFRNFALTMIFCEFAELELARPSLKTNPWSRFVCLNAARMIFDLADSCYAPIGCPAEIIMRSNPFFVMVLILTCQIITSDALKYYGPGTDVPEVLRQGITILKRISDTSPSIKTKLHAFMDAEKRLRRRELEPHVLHQAAML</sequence>
<dbReference type="Proteomes" id="UP001556367">
    <property type="component" value="Unassembled WGS sequence"/>
</dbReference>
<organism evidence="1 2">
    <name type="scientific">Hohenbuehelia grisea</name>
    <dbReference type="NCBI Taxonomy" id="104357"/>
    <lineage>
        <taxon>Eukaryota</taxon>
        <taxon>Fungi</taxon>
        <taxon>Dikarya</taxon>
        <taxon>Basidiomycota</taxon>
        <taxon>Agaricomycotina</taxon>
        <taxon>Agaricomycetes</taxon>
        <taxon>Agaricomycetidae</taxon>
        <taxon>Agaricales</taxon>
        <taxon>Pleurotineae</taxon>
        <taxon>Pleurotaceae</taxon>
        <taxon>Hohenbuehelia</taxon>
    </lineage>
</organism>